<dbReference type="RefSeq" id="WP_077686577.1">
    <property type="nucleotide sequence ID" value="NZ_CP019606.1"/>
</dbReference>
<sequence length="195" mass="21128">MFEASPDVPEACRQLAETSPGIPPWTTDLSSNEYRSESWQVPSPAFLASLPRDVGQLRDRLYRDSAGRGRGSDAEAFIYVADVLRSGIVPADLRAALFEVLRTVDGVTVLDEPSIEGRQVVVIGIKDAVESSQLIIDPDGGQVVGERTNDHNGEVASELLITRALVDEIPAEIQRTAERKTCTVHVDGAIECSVK</sequence>
<dbReference type="AlphaFoldDB" id="A0A1Q2CQF1"/>
<dbReference type="EMBL" id="CP019606">
    <property type="protein sequence ID" value="AQP48250.1"/>
    <property type="molecule type" value="Genomic_DNA"/>
</dbReference>
<dbReference type="OrthoDB" id="3387554at2"/>
<name>A0A1Q2CQF1_9ACTN</name>
<dbReference type="Proteomes" id="UP000188145">
    <property type="component" value="Chromosome"/>
</dbReference>
<evidence type="ECO:0000313" key="1">
    <source>
        <dbReference type="EMBL" id="AQP48250.1"/>
    </source>
</evidence>
<keyword evidence="2" id="KW-1185">Reference proteome</keyword>
<gene>
    <name evidence="1" type="ORF">BW730_12795</name>
</gene>
<protein>
    <submittedName>
        <fullName evidence="1">Uncharacterized protein</fullName>
    </submittedName>
</protein>
<proteinExistence type="predicted"/>
<dbReference type="KEGG" id="tes:BW730_12795"/>
<evidence type="ECO:0000313" key="2">
    <source>
        <dbReference type="Proteomes" id="UP000188145"/>
    </source>
</evidence>
<dbReference type="STRING" id="1332264.BW730_12795"/>
<reference evidence="2" key="1">
    <citation type="submission" date="2017-02" db="EMBL/GenBank/DDBJ databases">
        <title>Tessaracoccus aquaemaris sp. nov., isolated from the intestine of a Korean rockfish, Sebastes schlegelii, in a marine aquaculture pond.</title>
        <authorList>
            <person name="Tak E.J."/>
            <person name="Bae J.-W."/>
        </authorList>
    </citation>
    <scope>NUCLEOTIDE SEQUENCE [LARGE SCALE GENOMIC DNA]</scope>
    <source>
        <strain evidence="2">NSG39</strain>
    </source>
</reference>
<accession>A0A1Q2CQF1</accession>
<organism evidence="1 2">
    <name type="scientific">Tessaracoccus aquimaris</name>
    <dbReference type="NCBI Taxonomy" id="1332264"/>
    <lineage>
        <taxon>Bacteria</taxon>
        <taxon>Bacillati</taxon>
        <taxon>Actinomycetota</taxon>
        <taxon>Actinomycetes</taxon>
        <taxon>Propionibacteriales</taxon>
        <taxon>Propionibacteriaceae</taxon>
        <taxon>Tessaracoccus</taxon>
    </lineage>
</organism>